<dbReference type="AlphaFoldDB" id="A0A8J5N0K0"/>
<evidence type="ECO:0000256" key="1">
    <source>
        <dbReference type="SAM" id="MobiDB-lite"/>
    </source>
</evidence>
<dbReference type="Proteomes" id="UP000747542">
    <property type="component" value="Unassembled WGS sequence"/>
</dbReference>
<name>A0A8J5N0K0_HOMAM</name>
<evidence type="ECO:0000313" key="3">
    <source>
        <dbReference type="EMBL" id="KAG7170870.1"/>
    </source>
</evidence>
<keyword evidence="4" id="KW-1185">Reference proteome</keyword>
<dbReference type="EMBL" id="JAHLQT010013238">
    <property type="protein sequence ID" value="KAG7170870.1"/>
    <property type="molecule type" value="Genomic_DNA"/>
</dbReference>
<feature type="transmembrane region" description="Helical" evidence="2">
    <location>
        <begin position="45"/>
        <end position="69"/>
    </location>
</feature>
<proteinExistence type="predicted"/>
<keyword evidence="2" id="KW-0812">Transmembrane</keyword>
<sequence length="153" mass="17246">MHDTKVLLDASQNTKLERVFDRYTVKKVERCVPRRESRQADWVEVWVLVIAAFIGVGGTVAAISVCCLYNHYRRRLKRYQQHLRLLESPPSVTQVLPPGSIVMLPPGPPPPGPPHPNGAMPPASLLSSEPPRAYEWQERGLPLDTVSYRSAQR</sequence>
<protein>
    <submittedName>
        <fullName evidence="3">Putative Cadherin-23-like 2</fullName>
    </submittedName>
</protein>
<evidence type="ECO:0000256" key="2">
    <source>
        <dbReference type="SAM" id="Phobius"/>
    </source>
</evidence>
<gene>
    <name evidence="3" type="primary">CDH23-L2</name>
    <name evidence="3" type="ORF">Hamer_G012432</name>
</gene>
<reference evidence="3" key="1">
    <citation type="journal article" date="2021" name="Sci. Adv.">
        <title>The American lobster genome reveals insights on longevity, neural, and immune adaptations.</title>
        <authorList>
            <person name="Polinski J.M."/>
            <person name="Zimin A.V."/>
            <person name="Clark K.F."/>
            <person name="Kohn A.B."/>
            <person name="Sadowski N."/>
            <person name="Timp W."/>
            <person name="Ptitsyn A."/>
            <person name="Khanna P."/>
            <person name="Romanova D.Y."/>
            <person name="Williams P."/>
            <person name="Greenwood S.J."/>
            <person name="Moroz L.L."/>
            <person name="Walt D.R."/>
            <person name="Bodnar A.G."/>
        </authorList>
    </citation>
    <scope>NUCLEOTIDE SEQUENCE</scope>
    <source>
        <strain evidence="3">GMGI-L3</strain>
    </source>
</reference>
<keyword evidence="2" id="KW-0472">Membrane</keyword>
<evidence type="ECO:0000313" key="4">
    <source>
        <dbReference type="Proteomes" id="UP000747542"/>
    </source>
</evidence>
<organism evidence="3 4">
    <name type="scientific">Homarus americanus</name>
    <name type="common">American lobster</name>
    <dbReference type="NCBI Taxonomy" id="6706"/>
    <lineage>
        <taxon>Eukaryota</taxon>
        <taxon>Metazoa</taxon>
        <taxon>Ecdysozoa</taxon>
        <taxon>Arthropoda</taxon>
        <taxon>Crustacea</taxon>
        <taxon>Multicrustacea</taxon>
        <taxon>Malacostraca</taxon>
        <taxon>Eumalacostraca</taxon>
        <taxon>Eucarida</taxon>
        <taxon>Decapoda</taxon>
        <taxon>Pleocyemata</taxon>
        <taxon>Astacidea</taxon>
        <taxon>Nephropoidea</taxon>
        <taxon>Nephropidae</taxon>
        <taxon>Homarus</taxon>
    </lineage>
</organism>
<comment type="caution">
    <text evidence="3">The sequence shown here is derived from an EMBL/GenBank/DDBJ whole genome shotgun (WGS) entry which is preliminary data.</text>
</comment>
<keyword evidence="2" id="KW-1133">Transmembrane helix</keyword>
<accession>A0A8J5N0K0</accession>
<feature type="region of interest" description="Disordered" evidence="1">
    <location>
        <begin position="97"/>
        <end position="128"/>
    </location>
</feature>
<feature type="compositionally biased region" description="Pro residues" evidence="1">
    <location>
        <begin position="105"/>
        <end position="116"/>
    </location>
</feature>